<dbReference type="EMBL" id="JANRMS010000409">
    <property type="protein sequence ID" value="KAJ3540420.1"/>
    <property type="molecule type" value="Genomic_DNA"/>
</dbReference>
<evidence type="ECO:0000313" key="2">
    <source>
        <dbReference type="Proteomes" id="UP001148629"/>
    </source>
</evidence>
<name>A0ACC1SIE1_9HYPO</name>
<accession>A0ACC1SIE1</accession>
<organism evidence="1 2">
    <name type="scientific">Fusarium decemcellulare</name>
    <dbReference type="NCBI Taxonomy" id="57161"/>
    <lineage>
        <taxon>Eukaryota</taxon>
        <taxon>Fungi</taxon>
        <taxon>Dikarya</taxon>
        <taxon>Ascomycota</taxon>
        <taxon>Pezizomycotina</taxon>
        <taxon>Sordariomycetes</taxon>
        <taxon>Hypocreomycetidae</taxon>
        <taxon>Hypocreales</taxon>
        <taxon>Nectriaceae</taxon>
        <taxon>Fusarium</taxon>
        <taxon>Fusarium decemcellulare species complex</taxon>
    </lineage>
</organism>
<gene>
    <name evidence="1" type="ORF">NM208_g5076</name>
</gene>
<protein>
    <submittedName>
        <fullName evidence="1">Uncharacterized protein</fullName>
    </submittedName>
</protein>
<reference evidence="1" key="1">
    <citation type="submission" date="2022-08" db="EMBL/GenBank/DDBJ databases">
        <title>Genome Sequence of Fusarium decemcellulare.</title>
        <authorList>
            <person name="Buettner E."/>
        </authorList>
    </citation>
    <scope>NUCLEOTIDE SEQUENCE</scope>
    <source>
        <strain evidence="1">Babe19</strain>
    </source>
</reference>
<dbReference type="Proteomes" id="UP001148629">
    <property type="component" value="Unassembled WGS sequence"/>
</dbReference>
<proteinExistence type="predicted"/>
<evidence type="ECO:0000313" key="1">
    <source>
        <dbReference type="EMBL" id="KAJ3540420.1"/>
    </source>
</evidence>
<sequence>MVTTRTFEQGIRALCEGDDGPVIVFLSGWPQTAEAMLPLFPGLSSKHQLFALDPPGLGYSQPPESKDYSIANIGRIVHEAVAATFNEPVHVVAHDLGVWIAYAWAAQFPEQVRSLTLMDAAIPGMFPPISYPLSDETNKRLFQFSFNALPDLPEMLVEGKERAFMNWLYDTKLPHPDRIPAAQREPYIKAYSGPGKMAQGFAYYRAVATSAEQNLEFAKKKLKMPLLALGGSDGIGAGMKVVAEKIAKNVQSGVIEDCGHFLPEEQPEKVAERIRQFLESLELDKPEGFKMDATVEL</sequence>
<comment type="caution">
    <text evidence="1">The sequence shown here is derived from an EMBL/GenBank/DDBJ whole genome shotgun (WGS) entry which is preliminary data.</text>
</comment>
<keyword evidence="2" id="KW-1185">Reference proteome</keyword>